<dbReference type="Pfam" id="PF00642">
    <property type="entry name" value="zf-CCCH"/>
    <property type="match status" value="1"/>
</dbReference>
<evidence type="ECO:0000259" key="10">
    <source>
        <dbReference type="PROSITE" id="PS50103"/>
    </source>
</evidence>
<keyword evidence="3 7" id="KW-0862">Zinc</keyword>
<comment type="function">
    <text evidence="5">May be involved in the turnover of nuclear polyadenylated (pA+) RNA.</text>
</comment>
<evidence type="ECO:0000256" key="5">
    <source>
        <dbReference type="ARBA" id="ARBA00043866"/>
    </source>
</evidence>
<dbReference type="EMBL" id="CAJVPY010003229">
    <property type="protein sequence ID" value="CAG8585478.1"/>
    <property type="molecule type" value="Genomic_DNA"/>
</dbReference>
<feature type="compositionally biased region" description="Low complexity" evidence="8">
    <location>
        <begin position="195"/>
        <end position="205"/>
    </location>
</feature>
<dbReference type="InterPro" id="IPR036855">
    <property type="entry name" value="Znf_CCCH_sf"/>
</dbReference>
<evidence type="ECO:0000313" key="12">
    <source>
        <dbReference type="Proteomes" id="UP000789405"/>
    </source>
</evidence>
<dbReference type="Gene3D" id="3.30.70.330">
    <property type="match status" value="2"/>
</dbReference>
<feature type="region of interest" description="Disordered" evidence="8">
    <location>
        <begin position="899"/>
        <end position="925"/>
    </location>
</feature>
<dbReference type="Pfam" id="PF01480">
    <property type="entry name" value="PWI"/>
    <property type="match status" value="1"/>
</dbReference>
<dbReference type="InterPro" id="IPR000571">
    <property type="entry name" value="Znf_CCCH"/>
</dbReference>
<evidence type="ECO:0000256" key="4">
    <source>
        <dbReference type="ARBA" id="ARBA00022884"/>
    </source>
</evidence>
<proteinExistence type="predicted"/>
<feature type="compositionally biased region" description="Polar residues" evidence="8">
    <location>
        <begin position="765"/>
        <end position="787"/>
    </location>
</feature>
<dbReference type="InterPro" id="IPR000504">
    <property type="entry name" value="RRM_dom"/>
</dbReference>
<keyword evidence="2 7" id="KW-0863">Zinc-finger</keyword>
<evidence type="ECO:0000256" key="2">
    <source>
        <dbReference type="ARBA" id="ARBA00022771"/>
    </source>
</evidence>
<dbReference type="GO" id="GO:0003723">
    <property type="term" value="F:RNA binding"/>
    <property type="evidence" value="ECO:0007669"/>
    <property type="project" value="UniProtKB-UniRule"/>
</dbReference>
<feature type="domain" description="C3H1-type" evidence="10">
    <location>
        <begin position="340"/>
        <end position="368"/>
    </location>
</feature>
<feature type="compositionally biased region" description="Low complexity" evidence="8">
    <location>
        <begin position="623"/>
        <end position="637"/>
    </location>
</feature>
<dbReference type="Pfam" id="PF00076">
    <property type="entry name" value="RRM_1"/>
    <property type="match status" value="1"/>
</dbReference>
<dbReference type="SMART" id="SM00356">
    <property type="entry name" value="ZnF_C3H1"/>
    <property type="match status" value="1"/>
</dbReference>
<protein>
    <submittedName>
        <fullName evidence="11">22879_t:CDS:1</fullName>
    </submittedName>
</protein>
<feature type="compositionally biased region" description="Low complexity" evidence="8">
    <location>
        <begin position="907"/>
        <end position="920"/>
    </location>
</feature>
<feature type="region of interest" description="Disordered" evidence="8">
    <location>
        <begin position="604"/>
        <end position="648"/>
    </location>
</feature>
<name>A0A9N9G556_9GLOM</name>
<dbReference type="OrthoDB" id="443401at2759"/>
<evidence type="ECO:0000256" key="7">
    <source>
        <dbReference type="PROSITE-ProRule" id="PRU00723"/>
    </source>
</evidence>
<keyword evidence="4 6" id="KW-0694">RNA-binding</keyword>
<feature type="compositionally biased region" description="Basic and acidic residues" evidence="8">
    <location>
        <begin position="638"/>
        <end position="648"/>
    </location>
</feature>
<feature type="compositionally biased region" description="Polar residues" evidence="8">
    <location>
        <begin position="466"/>
        <end position="488"/>
    </location>
</feature>
<sequence>MIIDDSSSKALKKYLSHILEPICDADPDVLAEYVIALLKHDKSNQDLRQLCVDQLDDFLKEETEPFVEKLFESLVTKEYLGETSALSTLHIKQESPTTNTHPTSNSSIENKSNLSQDYPTEKIENQNSKIGVRKREESEGSDDDDDRNYKHRERGGDNSREDYRRHSDRPTTNRDDDRDSKNKRFRGEGIPTGPAAGAAQYNNNYQDDRAFKRRRDENEEDFRSNKIPRNNLLLGAGQSLPGTGNGYITGNGTGVGSVRRPDFDRDNRLNRNFMPITSNPPVPNIGSARWGSEWGTNGMNVPVNDRFDDRRMRSGRMNDRSGGRGNSMGVNRGGYSDSRPGRRQRCRDYDEKGYCMRGDLCPFDHGVDRIVVDDVPLNRPFDIISPMAGTPLTGPVGMMGGGVGSRPPFFMGAAGVRNQFELDTGFSQTSRAMTPTADAYDPERATLSRPEELLSPTLIESKENEIQPSSEIPTSDTTIPLTSQNIPHFLDSNTSQLARGASFRGRGRARGRAGFNGSNRFNSQTNKNATLVVENIPSEFCNLDKINEFFKKFGTITNINVDVAHHKAIIQFSTNSDAHKAYNSPEPIFDNRFVKVYWYKEKEEQPSSNTTTQKQVVAPQKPETPATAPENPAQSSAEKAKEVEEKTKKQKESLKAMLEIQKQREQLINRQIEEQKKLMELAKKKNVNAKNREEVFKTLNKVGEDIKNDTTVSVRKPILTGVVPSKNLLEEKEREQLDRELDMLSKINETGVANESSSTTSTSTAVQANSETGNSETNALAPTSSNESVLYRGRGRASLYRGRARAAWPRVRGGGVLRSFKLDNRTTKLQLKEVPAGSNDTIRNYFQQFGEIESITFADEVRSAIVHFKNRYDAEQALVKGPNIPNVGTVQISWLTEANSVSRPSSEDTSNTTTNPSSNTVDAPDIQTIGNESLANVSNFEDDEDDERERSWKQHIPFLLKFKNEKMCIA</sequence>
<feature type="region of interest" description="Disordered" evidence="8">
    <location>
        <begin position="750"/>
        <end position="787"/>
    </location>
</feature>
<dbReference type="Pfam" id="PF14605">
    <property type="entry name" value="Nup35_RRM_2"/>
    <property type="match status" value="1"/>
</dbReference>
<dbReference type="Proteomes" id="UP000789405">
    <property type="component" value="Unassembled WGS sequence"/>
</dbReference>
<dbReference type="PROSITE" id="PS50102">
    <property type="entry name" value="RRM"/>
    <property type="match status" value="2"/>
</dbReference>
<feature type="region of interest" description="Disordered" evidence="8">
    <location>
        <begin position="464"/>
        <end position="488"/>
    </location>
</feature>
<dbReference type="InterPro" id="IPR012677">
    <property type="entry name" value="Nucleotide-bd_a/b_plait_sf"/>
</dbReference>
<evidence type="ECO:0000259" key="9">
    <source>
        <dbReference type="PROSITE" id="PS50102"/>
    </source>
</evidence>
<evidence type="ECO:0000313" key="11">
    <source>
        <dbReference type="EMBL" id="CAG8585478.1"/>
    </source>
</evidence>
<feature type="compositionally biased region" description="Basic and acidic residues" evidence="8">
    <location>
        <begin position="305"/>
        <end position="322"/>
    </location>
</feature>
<keyword evidence="12" id="KW-1185">Reference proteome</keyword>
<feature type="region of interest" description="Disordered" evidence="8">
    <location>
        <begin position="301"/>
        <end position="345"/>
    </location>
</feature>
<dbReference type="PROSITE" id="PS50103">
    <property type="entry name" value="ZF_C3H1"/>
    <property type="match status" value="1"/>
</dbReference>
<dbReference type="InterPro" id="IPR045137">
    <property type="entry name" value="RBM26/27"/>
</dbReference>
<dbReference type="PANTHER" id="PTHR14398:SF0">
    <property type="entry name" value="ZINC FINGER PROTEIN SWM"/>
    <property type="match status" value="1"/>
</dbReference>
<dbReference type="GO" id="GO:0005634">
    <property type="term" value="C:nucleus"/>
    <property type="evidence" value="ECO:0007669"/>
    <property type="project" value="TreeGrafter"/>
</dbReference>
<evidence type="ECO:0000256" key="3">
    <source>
        <dbReference type="ARBA" id="ARBA00022833"/>
    </source>
</evidence>
<feature type="domain" description="RRM" evidence="9">
    <location>
        <begin position="529"/>
        <end position="601"/>
    </location>
</feature>
<keyword evidence="1 7" id="KW-0479">Metal-binding</keyword>
<dbReference type="GO" id="GO:0008270">
    <property type="term" value="F:zinc ion binding"/>
    <property type="evidence" value="ECO:0007669"/>
    <property type="project" value="UniProtKB-KW"/>
</dbReference>
<feature type="compositionally biased region" description="Polar residues" evidence="8">
    <location>
        <begin position="108"/>
        <end position="118"/>
    </location>
</feature>
<dbReference type="InterPro" id="IPR035979">
    <property type="entry name" value="RBD_domain_sf"/>
</dbReference>
<feature type="compositionally biased region" description="Polar residues" evidence="8">
    <location>
        <begin position="606"/>
        <end position="615"/>
    </location>
</feature>
<organism evidence="11 12">
    <name type="scientific">Dentiscutata erythropus</name>
    <dbReference type="NCBI Taxonomy" id="1348616"/>
    <lineage>
        <taxon>Eukaryota</taxon>
        <taxon>Fungi</taxon>
        <taxon>Fungi incertae sedis</taxon>
        <taxon>Mucoromycota</taxon>
        <taxon>Glomeromycotina</taxon>
        <taxon>Glomeromycetes</taxon>
        <taxon>Diversisporales</taxon>
        <taxon>Gigasporaceae</taxon>
        <taxon>Dentiscutata</taxon>
    </lineage>
</organism>
<gene>
    <name evidence="11" type="ORF">DERYTH_LOCUS6902</name>
</gene>
<dbReference type="InterPro" id="IPR002483">
    <property type="entry name" value="PWI_dom"/>
</dbReference>
<dbReference type="SUPFAM" id="SSF54928">
    <property type="entry name" value="RNA-binding domain, RBD"/>
    <property type="match status" value="1"/>
</dbReference>
<dbReference type="PANTHER" id="PTHR14398">
    <property type="entry name" value="RNA RECOGNITION RRM/RNP DOMAIN"/>
    <property type="match status" value="1"/>
</dbReference>
<feature type="compositionally biased region" description="Basic and acidic residues" evidence="8">
    <location>
        <begin position="206"/>
        <end position="224"/>
    </location>
</feature>
<reference evidence="11" key="1">
    <citation type="submission" date="2021-06" db="EMBL/GenBank/DDBJ databases">
        <authorList>
            <person name="Kallberg Y."/>
            <person name="Tangrot J."/>
            <person name="Rosling A."/>
        </authorList>
    </citation>
    <scope>NUCLEOTIDE SEQUENCE</scope>
    <source>
        <strain evidence="11">MA453B</strain>
    </source>
</reference>
<feature type="compositionally biased region" description="Gly residues" evidence="8">
    <location>
        <begin position="243"/>
        <end position="255"/>
    </location>
</feature>
<accession>A0A9N9G556</accession>
<feature type="zinc finger region" description="C3H1-type" evidence="7">
    <location>
        <begin position="340"/>
        <end position="368"/>
    </location>
</feature>
<feature type="compositionally biased region" description="Low complexity" evidence="8">
    <location>
        <begin position="95"/>
        <end position="107"/>
    </location>
</feature>
<dbReference type="Gene3D" id="1.20.1390.10">
    <property type="entry name" value="PWI domain"/>
    <property type="match status" value="1"/>
</dbReference>
<evidence type="ECO:0000256" key="6">
    <source>
        <dbReference type="PROSITE-ProRule" id="PRU00176"/>
    </source>
</evidence>
<dbReference type="SUPFAM" id="SSF90229">
    <property type="entry name" value="CCCH zinc finger"/>
    <property type="match status" value="1"/>
</dbReference>
<feature type="compositionally biased region" description="Basic and acidic residues" evidence="8">
    <location>
        <begin position="154"/>
        <end position="187"/>
    </location>
</feature>
<feature type="region of interest" description="Disordered" evidence="8">
    <location>
        <begin position="90"/>
        <end position="261"/>
    </location>
</feature>
<evidence type="ECO:0000256" key="1">
    <source>
        <dbReference type="ARBA" id="ARBA00022723"/>
    </source>
</evidence>
<dbReference type="CDD" id="cd12257">
    <property type="entry name" value="RRM1_RBM26_like"/>
    <property type="match status" value="1"/>
</dbReference>
<evidence type="ECO:0000256" key="8">
    <source>
        <dbReference type="SAM" id="MobiDB-lite"/>
    </source>
</evidence>
<feature type="domain" description="RRM" evidence="9">
    <location>
        <begin position="827"/>
        <end position="897"/>
    </location>
</feature>
<comment type="caution">
    <text evidence="11">The sequence shown here is derived from an EMBL/GenBank/DDBJ whole genome shotgun (WGS) entry which is preliminary data.</text>
</comment>
<dbReference type="AlphaFoldDB" id="A0A9N9G556"/>
<dbReference type="SMART" id="SM00360">
    <property type="entry name" value="RRM"/>
    <property type="match status" value="2"/>
</dbReference>